<dbReference type="AlphaFoldDB" id="A0A0K8RBG0"/>
<organism evidence="2">
    <name type="scientific">Ixodes ricinus</name>
    <name type="common">Common tick</name>
    <name type="synonym">Acarus ricinus</name>
    <dbReference type="NCBI Taxonomy" id="34613"/>
    <lineage>
        <taxon>Eukaryota</taxon>
        <taxon>Metazoa</taxon>
        <taxon>Ecdysozoa</taxon>
        <taxon>Arthropoda</taxon>
        <taxon>Chelicerata</taxon>
        <taxon>Arachnida</taxon>
        <taxon>Acari</taxon>
        <taxon>Parasitiformes</taxon>
        <taxon>Ixodida</taxon>
        <taxon>Ixodoidea</taxon>
        <taxon>Ixodidae</taxon>
        <taxon>Ixodinae</taxon>
        <taxon>Ixodes</taxon>
    </lineage>
</organism>
<protein>
    <submittedName>
        <fullName evidence="2">Putative ixodes 10 kDa peptide protein</fullName>
    </submittedName>
</protein>
<sequence>MLQRIVFTVCILQAVKIGVFSTTSDSESNICMDLIRKGGNIACEITGEGDYYDMSISNCWISCRNGSNRFLLPHQSCERILDPEYWAAYQYMTHELPPFGFQDCDNSQQKRLNDWVDEWNKYKQNSKTFFCNKLTR</sequence>
<reference evidence="2" key="1">
    <citation type="submission" date="2012-12" db="EMBL/GenBank/DDBJ databases">
        <title>Identification and characterization of a phenylalanine ammonia-lyase gene family in Isatis indigotica Fort.</title>
        <authorList>
            <person name="Liu Q."/>
            <person name="Chen J."/>
            <person name="Zhou X."/>
            <person name="Di P."/>
            <person name="Xiao Y."/>
            <person name="Xuan H."/>
            <person name="Zhang L."/>
            <person name="Chen W."/>
        </authorList>
    </citation>
    <scope>NUCLEOTIDE SEQUENCE</scope>
    <source>
        <tissue evidence="2">Salivary gland</tissue>
    </source>
</reference>
<keyword evidence="1" id="KW-0732">Signal</keyword>
<proteinExistence type="evidence at transcript level"/>
<evidence type="ECO:0000313" key="2">
    <source>
        <dbReference type="EMBL" id="JAA68168.1"/>
    </source>
</evidence>
<feature type="signal peptide" evidence="1">
    <location>
        <begin position="1"/>
        <end position="26"/>
    </location>
</feature>
<accession>A0A0K8RBG0</accession>
<evidence type="ECO:0000256" key="1">
    <source>
        <dbReference type="SAM" id="SignalP"/>
    </source>
</evidence>
<name>A0A0K8RBG0_IXORI</name>
<feature type="chain" id="PRO_5005516677" evidence="1">
    <location>
        <begin position="27"/>
        <end position="136"/>
    </location>
</feature>
<dbReference type="EMBL" id="GADI01005640">
    <property type="protein sequence ID" value="JAA68168.1"/>
    <property type="molecule type" value="mRNA"/>
</dbReference>